<dbReference type="EMBL" id="MH426726">
    <property type="protein sequence ID" value="AXF51449.1"/>
    <property type="molecule type" value="Genomic_DNA"/>
</dbReference>
<accession>A0A345BLX8</accession>
<protein>
    <submittedName>
        <fullName evidence="1">Putative virion structural protein</fullName>
    </submittedName>
</protein>
<proteinExistence type="predicted"/>
<gene>
    <name evidence="1" type="ORF">PAVTOK_21</name>
</gene>
<sequence length="579" mass="63282">MIRVSSFAGEIPRLIPRLLQENYAQVAQNTKLENGALLPIRRGRFITTMPQDVKAVYKNGNDWLGWPMRVDVEPGPVATERLYITGDGKPKIRVAGTVYDLAVPRPESKLTATVNGTPNDALSSTVIFSYTYVTEFDEESEPADLSIGVMWSPGLPVTLSGFRLPPAGRNINRQRIYRSQTSSLGDTTLYFVAERPVTAANFAYIDTSYPMSEPLATNDYNAPPDNLQGLTSLPNGMMAAFVGKKVYFCEPYRPHAWPEKYVMTVDYTVVGLAAFGSSLAVLTEGMPYVMQGTAPDNMVSERIEVNLPCVAAAGIVDLGYSVAYPSTKGLVTLGSGGAAVASEQLFTQDQWQSMSPASFVAGQFSGRYMASYDYIDALGKGQRGMLIIDLSGTQPFLVRASDDADAMFYELGSGKLFIVRNKREVYEWDAITELYGEQLWRSKKFILPTETNFTCIMVEGEDAFTNDQRAQINAKNAAIRARNRARIEAGKTGGAIDQMALNTLPLAGSLLEPVQSDEPTFSATVYGDGRAVATIYHLNRVIPLPAGFTARQWEIEIRGNQMVTGIAIAYSATEMSEGG</sequence>
<organism evidence="1 2">
    <name type="scientific">Erwinia phage Pavtok</name>
    <dbReference type="NCBI Taxonomy" id="2267655"/>
    <lineage>
        <taxon>Viruses</taxon>
        <taxon>Duplodnaviria</taxon>
        <taxon>Heunggongvirae</taxon>
        <taxon>Uroviricota</taxon>
        <taxon>Caudoviricetes</taxon>
        <taxon>Pavtokvirus</taxon>
        <taxon>Pavtokvirus pavtok</taxon>
    </lineage>
</organism>
<keyword evidence="2" id="KW-1185">Reference proteome</keyword>
<name>A0A345BLX8_9CAUD</name>
<evidence type="ECO:0000313" key="2">
    <source>
        <dbReference type="Proteomes" id="UP000260529"/>
    </source>
</evidence>
<evidence type="ECO:0000313" key="1">
    <source>
        <dbReference type="EMBL" id="AXF51449.1"/>
    </source>
</evidence>
<dbReference type="Proteomes" id="UP000260529">
    <property type="component" value="Segment"/>
</dbReference>
<reference evidence="2" key="1">
    <citation type="submission" date="2018-06" db="EMBL/GenBank/DDBJ databases">
        <authorList>
            <person name="Sharma R."/>
            <person name="Hughes J."/>
            <person name="Breakwell D.P."/>
            <person name="Hope S."/>
            <person name="Grose J.H."/>
        </authorList>
    </citation>
    <scope>NUCLEOTIDE SEQUENCE [LARGE SCALE GENOMIC DNA]</scope>
</reference>